<proteinExistence type="predicted"/>
<dbReference type="SMART" id="SM00862">
    <property type="entry name" value="Trans_reg_C"/>
    <property type="match status" value="1"/>
</dbReference>
<keyword evidence="1" id="KW-0597">Phosphoprotein</keyword>
<accession>X0YDS8</accession>
<keyword evidence="5" id="KW-0804">Transcription</keyword>
<dbReference type="PROSITE" id="PS50110">
    <property type="entry name" value="RESPONSE_REGULATORY"/>
    <property type="match status" value="1"/>
</dbReference>
<dbReference type="PANTHER" id="PTHR48111:SF73">
    <property type="entry name" value="ALKALINE PHOSPHATASE SYNTHESIS TRANSCRIPTIONAL REGULATORY PROTEIN PHOP"/>
    <property type="match status" value="1"/>
</dbReference>
<dbReference type="GO" id="GO:0000976">
    <property type="term" value="F:transcription cis-regulatory region binding"/>
    <property type="evidence" value="ECO:0007669"/>
    <property type="project" value="TreeGrafter"/>
</dbReference>
<dbReference type="InterPro" id="IPR001867">
    <property type="entry name" value="OmpR/PhoB-type_DNA-bd"/>
</dbReference>
<gene>
    <name evidence="8" type="ORF">S01H4_13113</name>
</gene>
<dbReference type="InterPro" id="IPR011006">
    <property type="entry name" value="CheY-like_superfamily"/>
</dbReference>
<dbReference type="SUPFAM" id="SSF52172">
    <property type="entry name" value="CheY-like"/>
    <property type="match status" value="1"/>
</dbReference>
<evidence type="ECO:0008006" key="9">
    <source>
        <dbReference type="Google" id="ProtNLM"/>
    </source>
</evidence>
<dbReference type="Gene3D" id="3.40.50.2300">
    <property type="match status" value="1"/>
</dbReference>
<dbReference type="SMART" id="SM00448">
    <property type="entry name" value="REC"/>
    <property type="match status" value="1"/>
</dbReference>
<evidence type="ECO:0000256" key="4">
    <source>
        <dbReference type="ARBA" id="ARBA00023125"/>
    </source>
</evidence>
<evidence type="ECO:0000256" key="5">
    <source>
        <dbReference type="ARBA" id="ARBA00023163"/>
    </source>
</evidence>
<evidence type="ECO:0000256" key="1">
    <source>
        <dbReference type="ARBA" id="ARBA00022553"/>
    </source>
</evidence>
<evidence type="ECO:0000259" key="7">
    <source>
        <dbReference type="PROSITE" id="PS51755"/>
    </source>
</evidence>
<evidence type="ECO:0000259" key="6">
    <source>
        <dbReference type="PROSITE" id="PS50110"/>
    </source>
</evidence>
<organism evidence="8">
    <name type="scientific">marine sediment metagenome</name>
    <dbReference type="NCBI Taxonomy" id="412755"/>
    <lineage>
        <taxon>unclassified sequences</taxon>
        <taxon>metagenomes</taxon>
        <taxon>ecological metagenomes</taxon>
    </lineage>
</organism>
<dbReference type="EMBL" id="BART01005787">
    <property type="protein sequence ID" value="GAG54044.1"/>
    <property type="molecule type" value="Genomic_DNA"/>
</dbReference>
<dbReference type="InterPro" id="IPR001789">
    <property type="entry name" value="Sig_transdc_resp-reg_receiver"/>
</dbReference>
<dbReference type="AlphaFoldDB" id="X0YDS8"/>
<comment type="caution">
    <text evidence="8">The sequence shown here is derived from an EMBL/GenBank/DDBJ whole genome shotgun (WGS) entry which is preliminary data.</text>
</comment>
<dbReference type="InterPro" id="IPR016032">
    <property type="entry name" value="Sig_transdc_resp-reg_C-effctor"/>
</dbReference>
<feature type="domain" description="Response regulatory" evidence="6">
    <location>
        <begin position="4"/>
        <end position="118"/>
    </location>
</feature>
<dbReference type="Gene3D" id="6.10.250.690">
    <property type="match status" value="1"/>
</dbReference>
<name>X0YDS8_9ZZZZ</name>
<dbReference type="GO" id="GO:0006355">
    <property type="term" value="P:regulation of DNA-templated transcription"/>
    <property type="evidence" value="ECO:0007669"/>
    <property type="project" value="InterPro"/>
</dbReference>
<protein>
    <recommendedName>
        <fullName evidence="9">DNA-binding response regulator</fullName>
    </recommendedName>
</protein>
<dbReference type="PROSITE" id="PS51755">
    <property type="entry name" value="OMPR_PHOB"/>
    <property type="match status" value="1"/>
</dbReference>
<dbReference type="Pfam" id="PF00486">
    <property type="entry name" value="Trans_reg_C"/>
    <property type="match status" value="1"/>
</dbReference>
<dbReference type="FunFam" id="3.40.50.2300:FF:000001">
    <property type="entry name" value="DNA-binding response regulator PhoB"/>
    <property type="match status" value="1"/>
</dbReference>
<dbReference type="GO" id="GO:0005829">
    <property type="term" value="C:cytosol"/>
    <property type="evidence" value="ECO:0007669"/>
    <property type="project" value="TreeGrafter"/>
</dbReference>
<evidence type="ECO:0000313" key="8">
    <source>
        <dbReference type="EMBL" id="GAG54044.1"/>
    </source>
</evidence>
<dbReference type="CDD" id="cd00383">
    <property type="entry name" value="trans_reg_C"/>
    <property type="match status" value="1"/>
</dbReference>
<dbReference type="InterPro" id="IPR036388">
    <property type="entry name" value="WH-like_DNA-bd_sf"/>
</dbReference>
<dbReference type="GO" id="GO:0032993">
    <property type="term" value="C:protein-DNA complex"/>
    <property type="evidence" value="ECO:0007669"/>
    <property type="project" value="TreeGrafter"/>
</dbReference>
<dbReference type="InterPro" id="IPR039420">
    <property type="entry name" value="WalR-like"/>
</dbReference>
<keyword evidence="4" id="KW-0238">DNA-binding</keyword>
<evidence type="ECO:0000256" key="3">
    <source>
        <dbReference type="ARBA" id="ARBA00023015"/>
    </source>
</evidence>
<dbReference type="Pfam" id="PF00072">
    <property type="entry name" value="Response_reg"/>
    <property type="match status" value="1"/>
</dbReference>
<keyword evidence="3" id="KW-0805">Transcription regulation</keyword>
<sequence length="228" mass="26360">MPKKILIIEDDPGILLSLKDEFESEGYTVYSAEDGEKGLEIAKQQKPDLIILDIMLPVLDGYEVCKRLRMEGDTTPIIMLTVKDKEIDRVLGLELGADDYVTKPFSLRELMARVKAVLRRTEERAKDLATYNFAQVELDFKKYEAKKKGKKLELTPLEFQMLKLFIQRKAEVISRDDFLDRIWGEDNTYVSFRTVDSHIANIRKKIEDDPSNPKHIISIRGVGYKFID</sequence>
<feature type="domain" description="OmpR/PhoB-type" evidence="7">
    <location>
        <begin position="128"/>
        <end position="228"/>
    </location>
</feature>
<dbReference type="PANTHER" id="PTHR48111">
    <property type="entry name" value="REGULATOR OF RPOS"/>
    <property type="match status" value="1"/>
</dbReference>
<dbReference type="Gene3D" id="1.10.10.10">
    <property type="entry name" value="Winged helix-like DNA-binding domain superfamily/Winged helix DNA-binding domain"/>
    <property type="match status" value="1"/>
</dbReference>
<dbReference type="SUPFAM" id="SSF46894">
    <property type="entry name" value="C-terminal effector domain of the bipartite response regulators"/>
    <property type="match status" value="1"/>
</dbReference>
<dbReference type="GO" id="GO:0000156">
    <property type="term" value="F:phosphorelay response regulator activity"/>
    <property type="evidence" value="ECO:0007669"/>
    <property type="project" value="TreeGrafter"/>
</dbReference>
<keyword evidence="2" id="KW-0902">Two-component regulatory system</keyword>
<reference evidence="8" key="1">
    <citation type="journal article" date="2014" name="Front. Microbiol.">
        <title>High frequency of phylogenetically diverse reductive dehalogenase-homologous genes in deep subseafloor sedimentary metagenomes.</title>
        <authorList>
            <person name="Kawai M."/>
            <person name="Futagami T."/>
            <person name="Toyoda A."/>
            <person name="Takaki Y."/>
            <person name="Nishi S."/>
            <person name="Hori S."/>
            <person name="Arai W."/>
            <person name="Tsubouchi T."/>
            <person name="Morono Y."/>
            <person name="Uchiyama I."/>
            <person name="Ito T."/>
            <person name="Fujiyama A."/>
            <person name="Inagaki F."/>
            <person name="Takami H."/>
        </authorList>
    </citation>
    <scope>NUCLEOTIDE SEQUENCE</scope>
    <source>
        <strain evidence="8">Expedition CK06-06</strain>
    </source>
</reference>
<evidence type="ECO:0000256" key="2">
    <source>
        <dbReference type="ARBA" id="ARBA00023012"/>
    </source>
</evidence>